<reference evidence="3 6" key="1">
    <citation type="submission" date="2016-10" db="EMBL/GenBank/DDBJ databases">
        <authorList>
            <person name="de Groot N.N."/>
        </authorList>
    </citation>
    <scope>NUCLEOTIDE SEQUENCE [LARGE SCALE GENOMIC DNA]</scope>
    <source>
        <strain evidence="3 6">CCM 7361</strain>
    </source>
</reference>
<dbReference type="InterPro" id="IPR029044">
    <property type="entry name" value="Nucleotide-diphossugar_trans"/>
</dbReference>
<evidence type="ECO:0000256" key="1">
    <source>
        <dbReference type="ARBA" id="ARBA00022519"/>
    </source>
</evidence>
<dbReference type="Pfam" id="PF00535">
    <property type="entry name" value="Glycos_transf_2"/>
    <property type="match status" value="2"/>
</dbReference>
<dbReference type="Proteomes" id="UP000199693">
    <property type="component" value="Unassembled WGS sequence"/>
</dbReference>
<keyword evidence="1" id="KW-0997">Cell inner membrane</keyword>
<keyword evidence="5" id="KW-1185">Reference proteome</keyword>
<sequence length="1176" mass="130773">MVNQPNDINPLVSVVMPAYKAAYLKEALQSLQDQTYRPLELVVCDDCRTDEVRQVVDEYRGILDFPVHYSYNETRLHESKNLAKCVSLASGEYLKFLYDDDALHPECVERMVGAMRERPGVALVSSRRRRIDEQGRQLPDILATALPFVEDALVDGIGLTSFLAEHTVNFIGEPSTVLCRREAVAAFGEQVMALNGVPIRWVGDLALYVKLLQKGDLAFLSAPLVDFRVSREQFSQLGRDKPGIGDKGHQDFRQAVRDLGWYIEDGDQLVDVSPLHRQQAPERVDLLAALRRAHALGEMIERFDEWMEARKPSPVQKRLIDEHLQANGMGVHIEVLLPVGEDAAALQATLDSLEAAAGLYPNVSVTLLADQPPQVDSGLRLRHQPLDADGLGVALNAALHSSTADWVLLADAGDVFTASGLMIAGLELMTAAGCRAVSTDLVMRGEDGSQGPALRPDFNLDLLISFPTSQARHCLFNREAILEMDGFDGEYPQALELDLLLRLVEQGGLDGLAHLSEPLLSTAAPSLQANPDEERTLQRHLAARGYGQARVQSHLPGRYHIDYGHAAQPPVSVLIVLRDQLAAVQRCVMSLLEHTAYPNYEILLVDNASENPATRQWLEGVEQMAAERVRVLRSGEPLADARLKNLAAAHARGDYLLLLRPEAAVFQGDWLGELVNQAQRPEVGIVGARTVDGEGRITHAGLVLGLRGIAGHAFIGEDMNATGYMNRLQVAQNYSAVSDGCLMIRKALFDELGGLDEGDFAERGADIDLCLRTGASGYLIVWTPHATLLHNQALEAEPTELQDAFYARWLPRLARDPAYNPNFSLVRARGGFVLTDTQLTFRPLAWQPLPTVLAHFADTFGCGHYRVIQPFLAQREQGLIEGVVTHGLLHVADLERFSPDVVLLQRQIGDERLDAMRRMKAFSRAFKVYELDDYLPNLPLKNQHREHMPKDILRSLRRGLGYVDRFVVSTEALAEAFSDLHPDIRVAYNRLAPGWWGGLQPSQRLRSAKPRVGWAGGVSHTGDLELIADVVKELANEVEWVFFGMCPERIRPYVHEFHPGLPIHLYPAKLASLDLDLALAPLEDNLFNQCKSNLRLLEYGACGFPVVCSDNRAYAGDLPATRVKNRFRDWVEAIRMHLDDLEATARMGDSLREKVRSDWMLQGDNLQAWHRAWQPD</sequence>
<evidence type="ECO:0000259" key="2">
    <source>
        <dbReference type="Pfam" id="PF00535"/>
    </source>
</evidence>
<dbReference type="AlphaFoldDB" id="A0A239JAU4"/>
<evidence type="ECO:0000313" key="4">
    <source>
        <dbReference type="EMBL" id="SNT02909.1"/>
    </source>
</evidence>
<dbReference type="GO" id="GO:0016740">
    <property type="term" value="F:transferase activity"/>
    <property type="evidence" value="ECO:0007669"/>
    <property type="project" value="UniProtKB-KW"/>
</dbReference>
<evidence type="ECO:0000313" key="3">
    <source>
        <dbReference type="EMBL" id="SDH96941.1"/>
    </source>
</evidence>
<feature type="domain" description="Glycosyltransferase 2-like" evidence="2">
    <location>
        <begin position="13"/>
        <end position="138"/>
    </location>
</feature>
<dbReference type="InterPro" id="IPR050834">
    <property type="entry name" value="Glycosyltransf_2"/>
</dbReference>
<organism evidence="3 6">
    <name type="scientific">Pseudomonas delhiensis</name>
    <dbReference type="NCBI Taxonomy" id="366289"/>
    <lineage>
        <taxon>Bacteria</taxon>
        <taxon>Pseudomonadati</taxon>
        <taxon>Pseudomonadota</taxon>
        <taxon>Gammaproteobacteria</taxon>
        <taxon>Pseudomonadales</taxon>
        <taxon>Pseudomonadaceae</taxon>
        <taxon>Pseudomonas</taxon>
    </lineage>
</organism>
<protein>
    <submittedName>
        <fullName evidence="3">Glycosyltransferase, GT2 family</fullName>
    </submittedName>
</protein>
<dbReference type="EMBL" id="FNEC01000001">
    <property type="protein sequence ID" value="SDH96941.1"/>
    <property type="molecule type" value="Genomic_DNA"/>
</dbReference>
<dbReference type="Gene3D" id="3.40.50.2000">
    <property type="entry name" value="Glycogen Phosphorylase B"/>
    <property type="match status" value="1"/>
</dbReference>
<dbReference type="CDD" id="cd00761">
    <property type="entry name" value="Glyco_tranf_GTA_type"/>
    <property type="match status" value="1"/>
</dbReference>
<evidence type="ECO:0000313" key="5">
    <source>
        <dbReference type="Proteomes" id="UP000198309"/>
    </source>
</evidence>
<accession>A0A239JAU4</accession>
<dbReference type="Proteomes" id="UP000198309">
    <property type="component" value="Unassembled WGS sequence"/>
</dbReference>
<keyword evidence="3" id="KW-0808">Transferase</keyword>
<dbReference type="PANTHER" id="PTHR43685:SF2">
    <property type="entry name" value="GLYCOSYLTRANSFERASE 2-LIKE DOMAIN-CONTAINING PROTEIN"/>
    <property type="match status" value="1"/>
</dbReference>
<gene>
    <name evidence="3" type="ORF">SAMN05216189_1001131</name>
    <name evidence="4" type="ORF">SAMN06295949_11245</name>
</gene>
<dbReference type="EMBL" id="FZPC01000012">
    <property type="protein sequence ID" value="SNT02909.1"/>
    <property type="molecule type" value="Genomic_DNA"/>
</dbReference>
<name>A0A239JAU4_9PSED</name>
<dbReference type="SUPFAM" id="SSF53756">
    <property type="entry name" value="UDP-Glycosyltransferase/glycogen phosphorylase"/>
    <property type="match status" value="1"/>
</dbReference>
<evidence type="ECO:0000313" key="6">
    <source>
        <dbReference type="Proteomes" id="UP000199693"/>
    </source>
</evidence>
<reference evidence="4 5" key="2">
    <citation type="submission" date="2017-06" db="EMBL/GenBank/DDBJ databases">
        <authorList>
            <person name="Varghese N."/>
            <person name="Submissions S."/>
        </authorList>
    </citation>
    <scope>NUCLEOTIDE SEQUENCE [LARGE SCALE GENOMIC DNA]</scope>
    <source>
        <strain evidence="4 5">RLD-1</strain>
    </source>
</reference>
<dbReference type="InterPro" id="IPR001173">
    <property type="entry name" value="Glyco_trans_2-like"/>
</dbReference>
<dbReference type="PANTHER" id="PTHR43685">
    <property type="entry name" value="GLYCOSYLTRANSFERASE"/>
    <property type="match status" value="1"/>
</dbReference>
<dbReference type="SUPFAM" id="SSF53448">
    <property type="entry name" value="Nucleotide-diphospho-sugar transferases"/>
    <property type="match status" value="3"/>
</dbReference>
<proteinExistence type="predicted"/>
<keyword evidence="1" id="KW-0472">Membrane</keyword>
<feature type="domain" description="Glycosyltransferase 2-like" evidence="2">
    <location>
        <begin position="572"/>
        <end position="752"/>
    </location>
</feature>
<dbReference type="RefSeq" id="WP_089391788.1">
    <property type="nucleotide sequence ID" value="NZ_FNEC01000001.1"/>
</dbReference>
<keyword evidence="1" id="KW-1003">Cell membrane</keyword>
<dbReference type="Gene3D" id="3.90.550.10">
    <property type="entry name" value="Spore Coat Polysaccharide Biosynthesis Protein SpsA, Chain A"/>
    <property type="match status" value="3"/>
</dbReference>